<keyword evidence="1" id="KW-0812">Transmembrane</keyword>
<dbReference type="VEuPathDB" id="AmoebaDB:EIN_273490"/>
<dbReference type="EMBL" id="AK422678">
    <property type="protein sequence ID" value="BAN41139.1"/>
    <property type="molecule type" value="mRNA"/>
</dbReference>
<feature type="transmembrane region" description="Helical" evidence="1">
    <location>
        <begin position="7"/>
        <end position="28"/>
    </location>
</feature>
<evidence type="ECO:0000313" key="2">
    <source>
        <dbReference type="EMBL" id="BAN41139.1"/>
    </source>
</evidence>
<protein>
    <submittedName>
        <fullName evidence="2">Uncharacterized protein</fullName>
    </submittedName>
</protein>
<name>S0B1P9_ENTIV</name>
<keyword evidence="1" id="KW-0472">Membrane</keyword>
<sequence>MRLHPVGMCVVPLLFLAVFVNVLIIFRYDPTLFSYTEMPFPTSPNRNPNFTQPTYVGAGIDTRLSNYEGVCQQVFTNEPNNPRDLWLSAIEFTKPGYWQFIKESVYFTLGLLNSSCPRTTKVLLLMSSPPDDTFVSEMQSFGLQVVRIDVQFDVPTDAVSRRFFVYKKYLSELVEDTRVAGNRVERYKNYNKILLCDFRDVYIFADVYATFSAHEVIFVIECHTERSGCIGFDEYHNTKWMNSAYGPNVTRTFVRNNYIVSNGGMMMGGSSKIYRYINIMTNELKPEKMRLWGYDQSVHNYLLYTGKFDELNITKEYCTQRTCFSERVSLVVDFKRKILYTRETGCAPVLRHKVWNTKLFYSEH</sequence>
<accession>S0B1P9</accession>
<organism evidence="2">
    <name type="scientific">Entamoeba invadens</name>
    <dbReference type="NCBI Taxonomy" id="33085"/>
    <lineage>
        <taxon>Eukaryota</taxon>
        <taxon>Amoebozoa</taxon>
        <taxon>Evosea</taxon>
        <taxon>Archamoebae</taxon>
        <taxon>Mastigamoebida</taxon>
        <taxon>Entamoebidae</taxon>
        <taxon>Entamoeba</taxon>
    </lineage>
</organism>
<dbReference type="AlphaFoldDB" id="S0B1P9"/>
<proteinExistence type="evidence at transcript level"/>
<reference evidence="2" key="1">
    <citation type="submission" date="2012-06" db="EMBL/GenBank/DDBJ databases">
        <title>Short 5' UTR of Entamoeba genes.</title>
        <authorList>
            <person name="Hiranuka K."/>
            <person name="Kumagai M."/>
            <person name="Wakaguri H."/>
            <person name="Suzuki Y."/>
            <person name="Sugano S."/>
            <person name="Watanabe J."/>
            <person name="Makioka A."/>
        </authorList>
    </citation>
    <scope>NUCLEOTIDE SEQUENCE</scope>
    <source>
        <strain evidence="2">IP1</strain>
    </source>
</reference>
<evidence type="ECO:0000256" key="1">
    <source>
        <dbReference type="SAM" id="Phobius"/>
    </source>
</evidence>
<keyword evidence="1" id="KW-1133">Transmembrane helix</keyword>